<dbReference type="GO" id="GO:0046983">
    <property type="term" value="F:protein dimerization activity"/>
    <property type="evidence" value="ECO:0007669"/>
    <property type="project" value="InterPro"/>
</dbReference>
<proteinExistence type="predicted"/>
<evidence type="ECO:0000256" key="3">
    <source>
        <dbReference type="ARBA" id="ARBA00023163"/>
    </source>
</evidence>
<dbReference type="InterPro" id="IPR045843">
    <property type="entry name" value="IND-like"/>
</dbReference>
<dbReference type="PROSITE" id="PS50888">
    <property type="entry name" value="BHLH"/>
    <property type="match status" value="1"/>
</dbReference>
<evidence type="ECO:0000313" key="7">
    <source>
        <dbReference type="Proteomes" id="UP001202328"/>
    </source>
</evidence>
<dbReference type="Gene3D" id="4.10.280.10">
    <property type="entry name" value="Helix-loop-helix DNA-binding domain"/>
    <property type="match status" value="1"/>
</dbReference>
<dbReference type="PANTHER" id="PTHR45914">
    <property type="entry name" value="TRANSCRIPTION FACTOR HEC3-RELATED"/>
    <property type="match status" value="1"/>
</dbReference>
<protein>
    <recommendedName>
        <fullName evidence="5">BHLH domain-containing protein</fullName>
    </recommendedName>
</protein>
<comment type="caution">
    <text evidence="6">The sequence shown here is derived from an EMBL/GenBank/DDBJ whole genome shotgun (WGS) entry which is preliminary data.</text>
</comment>
<keyword evidence="3" id="KW-0804">Transcription</keyword>
<dbReference type="SMART" id="SM00353">
    <property type="entry name" value="HLH"/>
    <property type="match status" value="1"/>
</dbReference>
<dbReference type="Pfam" id="PF00010">
    <property type="entry name" value="HLH"/>
    <property type="match status" value="1"/>
</dbReference>
<dbReference type="AlphaFoldDB" id="A0AAD4T7R6"/>
<evidence type="ECO:0000256" key="1">
    <source>
        <dbReference type="ARBA" id="ARBA00004123"/>
    </source>
</evidence>
<evidence type="ECO:0000256" key="2">
    <source>
        <dbReference type="ARBA" id="ARBA00023015"/>
    </source>
</evidence>
<dbReference type="InterPro" id="IPR045239">
    <property type="entry name" value="bHLH95_bHLH"/>
</dbReference>
<dbReference type="SUPFAM" id="SSF47459">
    <property type="entry name" value="HLH, helix-loop-helix DNA-binding domain"/>
    <property type="match status" value="1"/>
</dbReference>
<evidence type="ECO:0000256" key="4">
    <source>
        <dbReference type="ARBA" id="ARBA00023242"/>
    </source>
</evidence>
<organism evidence="6 7">
    <name type="scientific">Papaver atlanticum</name>
    <dbReference type="NCBI Taxonomy" id="357466"/>
    <lineage>
        <taxon>Eukaryota</taxon>
        <taxon>Viridiplantae</taxon>
        <taxon>Streptophyta</taxon>
        <taxon>Embryophyta</taxon>
        <taxon>Tracheophyta</taxon>
        <taxon>Spermatophyta</taxon>
        <taxon>Magnoliopsida</taxon>
        <taxon>Ranunculales</taxon>
        <taxon>Papaveraceae</taxon>
        <taxon>Papaveroideae</taxon>
        <taxon>Papaver</taxon>
    </lineage>
</organism>
<keyword evidence="7" id="KW-1185">Reference proteome</keyword>
<name>A0AAD4T7R6_9MAGN</name>
<comment type="subcellular location">
    <subcellularLocation>
        <location evidence="1">Nucleus</location>
    </subcellularLocation>
</comment>
<sequence length="248" mass="27810">MFPTHSSVAPNDAFMNSAFDDYEFNNTTPPTCTYHYPKRQRISNQHLSSSTTTTTTTFHAENSISFVNNGAMYYPNSSNNFNHPSCSHCDHHLPKQSFLLASVTPSTTSNADMPAGQNYSCGDYNGMGSTNAKKSKNGYLSSQSVAARERRRKISEKTQQLGKLIPGGSKMNTAEMFHAAYKYIKFLRAQIGVLEFMGSIQENNKMDYLAPVLEVLLRSIKVQEKLYLEEMCLVSRELFDTVHSPNIN</sequence>
<accession>A0AAD4T7R6</accession>
<dbReference type="GO" id="GO:0005634">
    <property type="term" value="C:nucleus"/>
    <property type="evidence" value="ECO:0007669"/>
    <property type="project" value="UniProtKB-SubCell"/>
</dbReference>
<dbReference type="InterPro" id="IPR036638">
    <property type="entry name" value="HLH_DNA-bd_sf"/>
</dbReference>
<dbReference type="CDD" id="cd11393">
    <property type="entry name" value="bHLH_AtbHLH_like"/>
    <property type="match status" value="1"/>
</dbReference>
<keyword evidence="2" id="KW-0805">Transcription regulation</keyword>
<dbReference type="Proteomes" id="UP001202328">
    <property type="component" value="Unassembled WGS sequence"/>
</dbReference>
<reference evidence="6" key="1">
    <citation type="submission" date="2022-04" db="EMBL/GenBank/DDBJ databases">
        <title>A functionally conserved STORR gene fusion in Papaver species that diverged 16.8 million years ago.</title>
        <authorList>
            <person name="Catania T."/>
        </authorList>
    </citation>
    <scope>NUCLEOTIDE SEQUENCE</scope>
    <source>
        <strain evidence="6">S-188037</strain>
    </source>
</reference>
<keyword evidence="4" id="KW-0539">Nucleus</keyword>
<evidence type="ECO:0000259" key="5">
    <source>
        <dbReference type="PROSITE" id="PS50888"/>
    </source>
</evidence>
<dbReference type="EMBL" id="JAJJMB010003726">
    <property type="protein sequence ID" value="KAI3945780.1"/>
    <property type="molecule type" value="Genomic_DNA"/>
</dbReference>
<dbReference type="InterPro" id="IPR011598">
    <property type="entry name" value="bHLH_dom"/>
</dbReference>
<dbReference type="GO" id="GO:0003700">
    <property type="term" value="F:DNA-binding transcription factor activity"/>
    <property type="evidence" value="ECO:0007669"/>
    <property type="project" value="InterPro"/>
</dbReference>
<feature type="domain" description="BHLH" evidence="5">
    <location>
        <begin position="138"/>
        <end position="187"/>
    </location>
</feature>
<gene>
    <name evidence="6" type="ORF">MKW98_023054</name>
</gene>
<evidence type="ECO:0000313" key="6">
    <source>
        <dbReference type="EMBL" id="KAI3945780.1"/>
    </source>
</evidence>